<dbReference type="Pfam" id="PF13479">
    <property type="entry name" value="AAA_24"/>
    <property type="match status" value="1"/>
</dbReference>
<sequence length="256" mass="29020">MWKGGGNLKVIDLNTQDTDPVFALVYGASGTGKTHLMGTLGELGEVLIIDIDQGIKTLRNAPDLLKAHYNDNITVVSFDQFKDLDEAYKLVNANDPKLWSKKFGIPVEKPFDWVAWDTWSELQWYMLEELRSKDSEMKGVGLNFRKNIQIQHWGQMTDLNKLAVQQLRSCKVNQVFTMQEKLDKDELSGQIYGGPAIHGKMVQEMPAYFDIVVHTYTDLQGNYCATNKAKGKWPGKTRLGVGQEFKNPTAKQLFTK</sequence>
<dbReference type="EMBL" id="BK016203">
    <property type="protein sequence ID" value="DAG02081.1"/>
    <property type="molecule type" value="Genomic_DNA"/>
</dbReference>
<organism evidence="1">
    <name type="scientific">Myoviridae sp. ct4uh47</name>
    <dbReference type="NCBI Taxonomy" id="2825032"/>
    <lineage>
        <taxon>Viruses</taxon>
        <taxon>Duplodnaviria</taxon>
        <taxon>Heunggongvirae</taxon>
        <taxon>Uroviricota</taxon>
        <taxon>Caudoviricetes</taxon>
    </lineage>
</organism>
<proteinExistence type="predicted"/>
<protein>
    <submittedName>
        <fullName evidence="1">AAA domain protein</fullName>
    </submittedName>
</protein>
<reference evidence="1" key="1">
    <citation type="journal article" date="2021" name="Proc. Natl. Acad. Sci. U.S.A.">
        <title>A Catalog of Tens of Thousands of Viruses from Human Metagenomes Reveals Hidden Associations with Chronic Diseases.</title>
        <authorList>
            <person name="Tisza M.J."/>
            <person name="Buck C.B."/>
        </authorList>
    </citation>
    <scope>NUCLEOTIDE SEQUENCE</scope>
    <source>
        <strain evidence="1">Ct4uh47</strain>
    </source>
</reference>
<name>A0A8S5V5Q5_9CAUD</name>
<evidence type="ECO:0000313" key="1">
    <source>
        <dbReference type="EMBL" id="DAG02081.1"/>
    </source>
</evidence>
<accession>A0A8S5V5Q5</accession>